<accession>A0A518GN41</accession>
<dbReference type="Pfam" id="PF05014">
    <property type="entry name" value="Nuc_deoxyrib_tr"/>
    <property type="match status" value="1"/>
</dbReference>
<evidence type="ECO:0000313" key="1">
    <source>
        <dbReference type="EMBL" id="QDV30065.1"/>
    </source>
</evidence>
<dbReference type="Gene3D" id="3.40.50.450">
    <property type="match status" value="1"/>
</dbReference>
<protein>
    <submittedName>
        <fullName evidence="1">Nucleoside 2-deoxyribosyltransferase</fullName>
    </submittedName>
</protein>
<name>A0A518GN41_9PLAN</name>
<dbReference type="EMBL" id="CP036299">
    <property type="protein sequence ID" value="QDV30065.1"/>
    <property type="molecule type" value="Genomic_DNA"/>
</dbReference>
<dbReference type="SUPFAM" id="SSF52309">
    <property type="entry name" value="N-(deoxy)ribosyltransferase-like"/>
    <property type="match status" value="1"/>
</dbReference>
<proteinExistence type="predicted"/>
<dbReference type="InterPro" id="IPR007710">
    <property type="entry name" value="Nucleoside_deoxyribTrfase"/>
</dbReference>
<dbReference type="AlphaFoldDB" id="A0A518GN41"/>
<dbReference type="KEGG" id="peh:Spb1_19920"/>
<organism evidence="1 2">
    <name type="scientific">Planctopirus ephydatiae</name>
    <dbReference type="NCBI Taxonomy" id="2528019"/>
    <lineage>
        <taxon>Bacteria</taxon>
        <taxon>Pseudomonadati</taxon>
        <taxon>Planctomycetota</taxon>
        <taxon>Planctomycetia</taxon>
        <taxon>Planctomycetales</taxon>
        <taxon>Planctomycetaceae</taxon>
        <taxon>Planctopirus</taxon>
    </lineage>
</organism>
<reference evidence="1 2" key="1">
    <citation type="submission" date="2019-02" db="EMBL/GenBank/DDBJ databases">
        <title>Deep-cultivation of Planctomycetes and their phenomic and genomic characterization uncovers novel biology.</title>
        <authorList>
            <person name="Wiegand S."/>
            <person name="Jogler M."/>
            <person name="Boedeker C."/>
            <person name="Pinto D."/>
            <person name="Vollmers J."/>
            <person name="Rivas-Marin E."/>
            <person name="Kohn T."/>
            <person name="Peeters S.H."/>
            <person name="Heuer A."/>
            <person name="Rast P."/>
            <person name="Oberbeckmann S."/>
            <person name="Bunk B."/>
            <person name="Jeske O."/>
            <person name="Meyerdierks A."/>
            <person name="Storesund J.E."/>
            <person name="Kallscheuer N."/>
            <person name="Luecker S."/>
            <person name="Lage O.M."/>
            <person name="Pohl T."/>
            <person name="Merkel B.J."/>
            <person name="Hornburger P."/>
            <person name="Mueller R.-W."/>
            <person name="Bruemmer F."/>
            <person name="Labrenz M."/>
            <person name="Spormann A.M."/>
            <person name="Op den Camp H."/>
            <person name="Overmann J."/>
            <person name="Amann R."/>
            <person name="Jetten M.S.M."/>
            <person name="Mascher T."/>
            <person name="Medema M.H."/>
            <person name="Devos D.P."/>
            <person name="Kaster A.-K."/>
            <person name="Ovreas L."/>
            <person name="Rohde M."/>
            <person name="Galperin M.Y."/>
            <person name="Jogler C."/>
        </authorList>
    </citation>
    <scope>NUCLEOTIDE SEQUENCE [LARGE SCALE GENOMIC DNA]</scope>
    <source>
        <strain evidence="1 2">Spb1</strain>
    </source>
</reference>
<evidence type="ECO:0000313" key="2">
    <source>
        <dbReference type="Proteomes" id="UP000315349"/>
    </source>
</evidence>
<keyword evidence="2" id="KW-1185">Reference proteome</keyword>
<sequence length="280" mass="31013">MDFNPGFQFTRDVEVIILYSHQKQFAKSLPMNVLPRVYCAGPLFNGCEREEMTIIANRLTDAGYPVYLPHRDGMEFRLVLDVLITRGYEKAVAGQFLHSAIFALDVYQLVFACDAVVWNLNGRVPDEGAVSEAAMGWILGKPMIAFSDDARSLIEGRINPLLFGLVDFQKVTLIEEIVPALQAALQNYRAAGWVPSSEKTFHNLPPRVSSAVSDGAALWSLLENKPIEVSQAQHHVPDEKPPFAVGAQPISAVDEIDNERIADCVIKLFAPERMSPTITS</sequence>
<keyword evidence="1" id="KW-0808">Transferase</keyword>
<gene>
    <name evidence="1" type="ORF">Spb1_19920</name>
</gene>
<dbReference type="Proteomes" id="UP000315349">
    <property type="component" value="Chromosome"/>
</dbReference>
<dbReference type="GO" id="GO:0016740">
    <property type="term" value="F:transferase activity"/>
    <property type="evidence" value="ECO:0007669"/>
    <property type="project" value="UniProtKB-KW"/>
</dbReference>